<dbReference type="InterPro" id="IPR012319">
    <property type="entry name" value="FPG_cat"/>
</dbReference>
<dbReference type="SUPFAM" id="SSF57716">
    <property type="entry name" value="Glucocorticoid receptor-like (DNA-binding domain)"/>
    <property type="match status" value="1"/>
</dbReference>
<comment type="catalytic activity">
    <reaction evidence="1">
        <text>Hydrolysis of DNA containing ring-opened 7-methylguanine residues, releasing 2,6-diamino-4-hydroxy-5-(N-methyl)formamidopyrimidine.</text>
        <dbReference type="EC" id="3.2.2.23"/>
    </reaction>
</comment>
<dbReference type="NCBIfam" id="NF002211">
    <property type="entry name" value="PRK01103.1"/>
    <property type="match status" value="1"/>
</dbReference>
<keyword evidence="20" id="KW-1185">Reference proteome</keyword>
<evidence type="ECO:0000256" key="14">
    <source>
        <dbReference type="ARBA" id="ARBA00023295"/>
    </source>
</evidence>
<dbReference type="RefSeq" id="WP_153760305.1">
    <property type="nucleotide sequence ID" value="NZ_CP045851.1"/>
</dbReference>
<dbReference type="InterPro" id="IPR015887">
    <property type="entry name" value="DNA_glyclase_Znf_dom_DNA_BS"/>
</dbReference>
<dbReference type="PANTHER" id="PTHR22993:SF9">
    <property type="entry name" value="FORMAMIDOPYRIMIDINE-DNA GLYCOSYLASE"/>
    <property type="match status" value="1"/>
</dbReference>
<keyword evidence="11" id="KW-0234">DNA repair</keyword>
<proteinExistence type="inferred from homology"/>
<keyword evidence="10" id="KW-0238">DNA-binding</keyword>
<dbReference type="InterPro" id="IPR015886">
    <property type="entry name" value="H2TH_FPG"/>
</dbReference>
<comment type="catalytic activity">
    <reaction evidence="15">
        <text>2'-deoxyribonucleotide-(2'-deoxyribose 5'-phosphate)-2'-deoxyribonucleotide-DNA = a 3'-end 2'-deoxyribonucleotide-(2,3-dehydro-2,3-deoxyribose 5'-phosphate)-DNA + a 5'-end 5'-phospho-2'-deoxyribonucleoside-DNA + H(+)</text>
        <dbReference type="Rhea" id="RHEA:66592"/>
        <dbReference type="Rhea" id="RHEA-COMP:13180"/>
        <dbReference type="Rhea" id="RHEA-COMP:16897"/>
        <dbReference type="Rhea" id="RHEA-COMP:17067"/>
        <dbReference type="ChEBI" id="CHEBI:15378"/>
        <dbReference type="ChEBI" id="CHEBI:136412"/>
        <dbReference type="ChEBI" id="CHEBI:157695"/>
        <dbReference type="ChEBI" id="CHEBI:167181"/>
        <dbReference type="EC" id="4.2.99.18"/>
    </reaction>
</comment>
<sequence length="280" mass="30518">MPELPEVETIRRQLEPVVRGRWIGAAGGHPSGKFAPAVDAAGAHVEGVRRRGKYLLVDLDEDRELVVHLGMTGRLQVVAPDSTPSPYVRAWWDLGPSPGAPATGRLELHDVRRFGRVAVLPRGDHVSLPTLHRLGPEPFDPAFTGDHLWRALQASRAAVKTQLLSQRPVAGVGNIYADEALWRAGVHPAARRVGRERAGALRDEIVAVLAASIDRGGTTLRDYRTVEGATGTNQLHLECYGRAGEPCLRCGEPLRRLVVDGRGTTWCGTCQSLRRRVDNS</sequence>
<dbReference type="InterPro" id="IPR010979">
    <property type="entry name" value="Ribosomal_uS13-like_H2TH"/>
</dbReference>
<evidence type="ECO:0000256" key="2">
    <source>
        <dbReference type="ARBA" id="ARBA00001947"/>
    </source>
</evidence>
<keyword evidence="5" id="KW-0479">Metal-binding</keyword>
<evidence type="ECO:0000256" key="13">
    <source>
        <dbReference type="ARBA" id="ARBA00023268"/>
    </source>
</evidence>
<dbReference type="InterPro" id="IPR035937">
    <property type="entry name" value="FPG_N"/>
</dbReference>
<dbReference type="SUPFAM" id="SSF81624">
    <property type="entry name" value="N-terminal domain of MutM-like DNA repair proteins"/>
    <property type="match status" value="1"/>
</dbReference>
<evidence type="ECO:0000256" key="4">
    <source>
        <dbReference type="ARBA" id="ARBA00011245"/>
    </source>
</evidence>
<evidence type="ECO:0000256" key="8">
    <source>
        <dbReference type="ARBA" id="ARBA00022801"/>
    </source>
</evidence>
<evidence type="ECO:0000256" key="11">
    <source>
        <dbReference type="ARBA" id="ARBA00023204"/>
    </source>
</evidence>
<dbReference type="PROSITE" id="PS01242">
    <property type="entry name" value="ZF_FPG_1"/>
    <property type="match status" value="1"/>
</dbReference>
<dbReference type="AlphaFoldDB" id="A0A5Q2RH84"/>
<evidence type="ECO:0000259" key="17">
    <source>
        <dbReference type="PROSITE" id="PS51066"/>
    </source>
</evidence>
<dbReference type="Proteomes" id="UP000334019">
    <property type="component" value="Chromosome"/>
</dbReference>
<keyword evidence="14 19" id="KW-0326">Glycosidase</keyword>
<dbReference type="EMBL" id="CP045851">
    <property type="protein sequence ID" value="QGG96199.1"/>
    <property type="molecule type" value="Genomic_DNA"/>
</dbReference>
<feature type="domain" description="FPG-type" evidence="17">
    <location>
        <begin position="238"/>
        <end position="272"/>
    </location>
</feature>
<dbReference type="Pfam" id="PF01149">
    <property type="entry name" value="Fapy_DNA_glyco"/>
    <property type="match status" value="1"/>
</dbReference>
<dbReference type="SMART" id="SM01232">
    <property type="entry name" value="H2TH"/>
    <property type="match status" value="1"/>
</dbReference>
<dbReference type="InterPro" id="IPR010663">
    <property type="entry name" value="Znf_FPG/IleRS"/>
</dbReference>
<comment type="similarity">
    <text evidence="3">Belongs to the FPG family.</text>
</comment>
<dbReference type="SMART" id="SM00898">
    <property type="entry name" value="Fapy_DNA_glyco"/>
    <property type="match status" value="1"/>
</dbReference>
<evidence type="ECO:0000256" key="7">
    <source>
        <dbReference type="ARBA" id="ARBA00022771"/>
    </source>
</evidence>
<reference evidence="19 20" key="1">
    <citation type="submission" date="2019-11" db="EMBL/GenBank/DDBJ databases">
        <authorList>
            <person name="He Y."/>
        </authorList>
    </citation>
    <scope>NUCLEOTIDE SEQUENCE [LARGE SCALE GENOMIC DNA]</scope>
    <source>
        <strain evidence="19 20">SCSIO 58843</strain>
    </source>
</reference>
<gene>
    <name evidence="19" type="primary">mutM</name>
    <name evidence="19" type="ORF">GH723_14420</name>
</gene>
<keyword evidence="8 19" id="KW-0378">Hydrolase</keyword>
<dbReference type="SUPFAM" id="SSF46946">
    <property type="entry name" value="S13-like H2TH domain"/>
    <property type="match status" value="1"/>
</dbReference>
<keyword evidence="9" id="KW-0862">Zinc</keyword>
<keyword evidence="12 19" id="KW-0456">Lyase</keyword>
<protein>
    <submittedName>
        <fullName evidence="19">Bifunctional DNA-formamidopyrimidine glycosylase/DNA-(Apurinic or apyrimidinic site) lyase</fullName>
        <ecNumber evidence="19">3.2.2.23</ecNumber>
        <ecNumber evidence="19">4.2.99.18</ecNumber>
    </submittedName>
</protein>
<comment type="subunit">
    <text evidence="4">Monomer.</text>
</comment>
<evidence type="ECO:0000256" key="5">
    <source>
        <dbReference type="ARBA" id="ARBA00022723"/>
    </source>
</evidence>
<dbReference type="GO" id="GO:0003684">
    <property type="term" value="F:damaged DNA binding"/>
    <property type="evidence" value="ECO:0007669"/>
    <property type="project" value="InterPro"/>
</dbReference>
<dbReference type="GO" id="GO:0003690">
    <property type="term" value="F:double-stranded DNA binding"/>
    <property type="evidence" value="ECO:0007669"/>
    <property type="project" value="UniProtKB-ARBA"/>
</dbReference>
<keyword evidence="13" id="KW-0511">Multifunctional enzyme</keyword>
<dbReference type="CDD" id="cd08966">
    <property type="entry name" value="EcFpg-like_N"/>
    <property type="match status" value="1"/>
</dbReference>
<dbReference type="InterPro" id="IPR000214">
    <property type="entry name" value="Znf_DNA_glyclase/AP_lyase"/>
</dbReference>
<feature type="domain" description="Formamidopyrimidine-DNA glycosylase catalytic" evidence="18">
    <location>
        <begin position="2"/>
        <end position="115"/>
    </location>
</feature>
<dbReference type="Gene3D" id="3.20.190.10">
    <property type="entry name" value="MutM-like, N-terminal"/>
    <property type="match status" value="1"/>
</dbReference>
<dbReference type="InterPro" id="IPR020629">
    <property type="entry name" value="FPG_Glyclase"/>
</dbReference>
<dbReference type="FunFam" id="1.10.8.50:FF:000003">
    <property type="entry name" value="Formamidopyrimidine-DNA glycosylase"/>
    <property type="match status" value="1"/>
</dbReference>
<evidence type="ECO:0000256" key="16">
    <source>
        <dbReference type="PROSITE-ProRule" id="PRU00391"/>
    </source>
</evidence>
<dbReference type="GO" id="GO:0006979">
    <property type="term" value="P:response to oxidative stress"/>
    <property type="evidence" value="ECO:0007669"/>
    <property type="project" value="UniProtKB-ARBA"/>
</dbReference>
<dbReference type="Gene3D" id="1.10.8.50">
    <property type="match status" value="1"/>
</dbReference>
<dbReference type="KEGG" id="atq:GH723_14420"/>
<dbReference type="GO" id="GO:0034039">
    <property type="term" value="F:8-oxo-7,8-dihydroguanine DNA N-glycosylase activity"/>
    <property type="evidence" value="ECO:0007669"/>
    <property type="project" value="TreeGrafter"/>
</dbReference>
<dbReference type="EC" id="4.2.99.18" evidence="19"/>
<dbReference type="PANTHER" id="PTHR22993">
    <property type="entry name" value="FORMAMIDOPYRIMIDINE-DNA GLYCOSYLASE"/>
    <property type="match status" value="1"/>
</dbReference>
<evidence type="ECO:0000256" key="3">
    <source>
        <dbReference type="ARBA" id="ARBA00009409"/>
    </source>
</evidence>
<dbReference type="PROSITE" id="PS51066">
    <property type="entry name" value="ZF_FPG_2"/>
    <property type="match status" value="1"/>
</dbReference>
<accession>A0A5Q2RH84</accession>
<dbReference type="GO" id="GO:0008270">
    <property type="term" value="F:zinc ion binding"/>
    <property type="evidence" value="ECO:0007669"/>
    <property type="project" value="UniProtKB-KW"/>
</dbReference>
<evidence type="ECO:0000256" key="9">
    <source>
        <dbReference type="ARBA" id="ARBA00022833"/>
    </source>
</evidence>
<name>A0A5Q2RH84_9ACTN</name>
<dbReference type="Pfam" id="PF06831">
    <property type="entry name" value="H2TH"/>
    <property type="match status" value="1"/>
</dbReference>
<keyword evidence="7 16" id="KW-0863">Zinc-finger</keyword>
<evidence type="ECO:0000259" key="18">
    <source>
        <dbReference type="PROSITE" id="PS51068"/>
    </source>
</evidence>
<dbReference type="PROSITE" id="PS51068">
    <property type="entry name" value="FPG_CAT"/>
    <property type="match status" value="1"/>
</dbReference>
<keyword evidence="6" id="KW-0227">DNA damage</keyword>
<evidence type="ECO:0000256" key="15">
    <source>
        <dbReference type="ARBA" id="ARBA00044632"/>
    </source>
</evidence>
<dbReference type="GO" id="GO:0006284">
    <property type="term" value="P:base-excision repair"/>
    <property type="evidence" value="ECO:0007669"/>
    <property type="project" value="InterPro"/>
</dbReference>
<dbReference type="Pfam" id="PF06827">
    <property type="entry name" value="zf-FPG_IleRS"/>
    <property type="match status" value="1"/>
</dbReference>
<evidence type="ECO:0000313" key="19">
    <source>
        <dbReference type="EMBL" id="QGG96199.1"/>
    </source>
</evidence>
<dbReference type="NCBIfam" id="TIGR00577">
    <property type="entry name" value="fpg"/>
    <property type="match status" value="1"/>
</dbReference>
<comment type="cofactor">
    <cofactor evidence="2">
        <name>Zn(2+)</name>
        <dbReference type="ChEBI" id="CHEBI:29105"/>
    </cofactor>
</comment>
<evidence type="ECO:0000256" key="6">
    <source>
        <dbReference type="ARBA" id="ARBA00022763"/>
    </source>
</evidence>
<evidence type="ECO:0000256" key="12">
    <source>
        <dbReference type="ARBA" id="ARBA00023239"/>
    </source>
</evidence>
<evidence type="ECO:0000256" key="10">
    <source>
        <dbReference type="ARBA" id="ARBA00023125"/>
    </source>
</evidence>
<organism evidence="19 20">
    <name type="scientific">Actinomarinicola tropica</name>
    <dbReference type="NCBI Taxonomy" id="2789776"/>
    <lineage>
        <taxon>Bacteria</taxon>
        <taxon>Bacillati</taxon>
        <taxon>Actinomycetota</taxon>
        <taxon>Acidimicrobiia</taxon>
        <taxon>Acidimicrobiales</taxon>
        <taxon>Iamiaceae</taxon>
        <taxon>Actinomarinicola</taxon>
    </lineage>
</organism>
<dbReference type="GO" id="GO:0140078">
    <property type="term" value="F:class I DNA-(apurinic or apyrimidinic site) endonuclease activity"/>
    <property type="evidence" value="ECO:0007669"/>
    <property type="project" value="UniProtKB-EC"/>
</dbReference>
<dbReference type="EC" id="3.2.2.23" evidence="19"/>
<evidence type="ECO:0000256" key="1">
    <source>
        <dbReference type="ARBA" id="ARBA00001668"/>
    </source>
</evidence>
<evidence type="ECO:0000313" key="20">
    <source>
        <dbReference type="Proteomes" id="UP000334019"/>
    </source>
</evidence>